<dbReference type="HOGENOM" id="CLU_1766579_0_0_5"/>
<dbReference type="AlphaFoldDB" id="H6SNY0"/>
<dbReference type="STRING" id="1150469.RSPPHO_00426"/>
<sequence>MEDGFAAAMDHVAQGKSRGLRLDLEPEGLQPSFLIGLTFGMLYADPLGILSRRWVTIRQLEGDPPEKFMTFCWHKHAARSFRFERVYDVFDTNGEVLAGRTFFGRYGLRIKIMDPYPAGPSPKAPSVDRVSVARRGRPYKNEVYVSP</sequence>
<dbReference type="OrthoDB" id="7365783at2"/>
<dbReference type="RefSeq" id="WP_014413692.1">
    <property type="nucleotide sequence ID" value="NC_017059.1"/>
</dbReference>
<evidence type="ECO:0000313" key="1">
    <source>
        <dbReference type="EMBL" id="CCG07052.1"/>
    </source>
</evidence>
<gene>
    <name evidence="1" type="ORF">RSPPHO_00426</name>
</gene>
<accession>H6SNY0</accession>
<dbReference type="PATRIC" id="fig|1150469.3.peg.495"/>
<dbReference type="EMBL" id="HE663493">
    <property type="protein sequence ID" value="CCG07052.1"/>
    <property type="molecule type" value="Genomic_DNA"/>
</dbReference>
<reference evidence="1 2" key="1">
    <citation type="submission" date="2012-02" db="EMBL/GenBank/DDBJ databases">
        <title>Shotgun genome sequence of Phaeospirillum photometricum DSM 122.</title>
        <authorList>
            <person name="Duquesne K."/>
            <person name="Sturgis J."/>
        </authorList>
    </citation>
    <scope>NUCLEOTIDE SEQUENCE [LARGE SCALE GENOMIC DNA]</scope>
    <source>
        <strain evidence="2">DSM122</strain>
    </source>
</reference>
<name>H6SNY0_PARPM</name>
<organism evidence="1 2">
    <name type="scientific">Pararhodospirillum photometricum DSM 122</name>
    <dbReference type="NCBI Taxonomy" id="1150469"/>
    <lineage>
        <taxon>Bacteria</taxon>
        <taxon>Pseudomonadati</taxon>
        <taxon>Pseudomonadota</taxon>
        <taxon>Alphaproteobacteria</taxon>
        <taxon>Rhodospirillales</taxon>
        <taxon>Rhodospirillaceae</taxon>
        <taxon>Pararhodospirillum</taxon>
    </lineage>
</organism>
<dbReference type="Proteomes" id="UP000033220">
    <property type="component" value="Chromosome DSM 122"/>
</dbReference>
<proteinExistence type="predicted"/>
<keyword evidence="2" id="KW-1185">Reference proteome</keyword>
<evidence type="ECO:0000313" key="2">
    <source>
        <dbReference type="Proteomes" id="UP000033220"/>
    </source>
</evidence>
<dbReference type="KEGG" id="rpm:RSPPHO_00426"/>
<protein>
    <submittedName>
        <fullName evidence="1">Uncharacterized protein</fullName>
    </submittedName>
</protein>